<evidence type="ECO:0000256" key="1">
    <source>
        <dbReference type="SAM" id="MobiDB-lite"/>
    </source>
</evidence>
<protein>
    <submittedName>
        <fullName evidence="2 3">Uncharacterized protein</fullName>
    </submittedName>
</protein>
<feature type="region of interest" description="Disordered" evidence="1">
    <location>
        <begin position="124"/>
        <end position="154"/>
    </location>
</feature>
<sequence>MTRYETKAPVFGRCGTHDSYNMIFISTGNTDDTGGFPKIVNNVIPSMVERSAPFSTTTLPPPVPPPLVPSEHQEQNPSQNPPPSSPFADVPNATELLMNIVNMIQQQPGEYSYNNFDRNRPCRFVSSPEVIKNKPQKGTDSRRHDNDEKGNGYHTHFSEYTPLNTPQERIFQDCASI</sequence>
<gene>
    <name evidence="2" type="ordered locus">MTR_4g020530</name>
</gene>
<reference evidence="3" key="3">
    <citation type="submission" date="2015-04" db="UniProtKB">
        <authorList>
            <consortium name="EnsemblPlants"/>
        </authorList>
    </citation>
    <scope>IDENTIFICATION</scope>
    <source>
        <strain evidence="3">cv. Jemalong A17</strain>
    </source>
</reference>
<evidence type="ECO:0000313" key="3">
    <source>
        <dbReference type="EnsemblPlants" id="AES87051"/>
    </source>
</evidence>
<dbReference type="Proteomes" id="UP000002051">
    <property type="component" value="Chromosome 4"/>
</dbReference>
<feature type="compositionally biased region" description="Pro residues" evidence="1">
    <location>
        <begin position="59"/>
        <end position="68"/>
    </location>
</feature>
<feature type="region of interest" description="Disordered" evidence="1">
    <location>
        <begin position="52"/>
        <end position="90"/>
    </location>
</feature>
<feature type="compositionally biased region" description="Basic and acidic residues" evidence="1">
    <location>
        <begin position="137"/>
        <end position="151"/>
    </location>
</feature>
<dbReference type="HOGENOM" id="CLU_1520083_0_0_1"/>
<evidence type="ECO:0000313" key="2">
    <source>
        <dbReference type="EMBL" id="AES87051.2"/>
    </source>
</evidence>
<evidence type="ECO:0000313" key="4">
    <source>
        <dbReference type="Proteomes" id="UP000002051"/>
    </source>
</evidence>
<dbReference type="EMBL" id="CM001220">
    <property type="protein sequence ID" value="AES87051.2"/>
    <property type="molecule type" value="Genomic_DNA"/>
</dbReference>
<proteinExistence type="predicted"/>
<reference evidence="2 4" key="2">
    <citation type="journal article" date="2014" name="BMC Genomics">
        <title>An improved genome release (version Mt4.0) for the model legume Medicago truncatula.</title>
        <authorList>
            <person name="Tang H."/>
            <person name="Krishnakumar V."/>
            <person name="Bidwell S."/>
            <person name="Rosen B."/>
            <person name="Chan A."/>
            <person name="Zhou S."/>
            <person name="Gentzbittel L."/>
            <person name="Childs K.L."/>
            <person name="Yandell M."/>
            <person name="Gundlach H."/>
            <person name="Mayer K.F."/>
            <person name="Schwartz D.C."/>
            <person name="Town C.D."/>
        </authorList>
    </citation>
    <scope>GENOME REANNOTATION</scope>
    <source>
        <strain evidence="3 4">cv. Jemalong A17</strain>
    </source>
</reference>
<name>G7JSB2_MEDTR</name>
<organism evidence="2 4">
    <name type="scientific">Medicago truncatula</name>
    <name type="common">Barrel medic</name>
    <name type="synonym">Medicago tribuloides</name>
    <dbReference type="NCBI Taxonomy" id="3880"/>
    <lineage>
        <taxon>Eukaryota</taxon>
        <taxon>Viridiplantae</taxon>
        <taxon>Streptophyta</taxon>
        <taxon>Embryophyta</taxon>
        <taxon>Tracheophyta</taxon>
        <taxon>Spermatophyta</taxon>
        <taxon>Magnoliopsida</taxon>
        <taxon>eudicotyledons</taxon>
        <taxon>Gunneridae</taxon>
        <taxon>Pentapetalae</taxon>
        <taxon>rosids</taxon>
        <taxon>fabids</taxon>
        <taxon>Fabales</taxon>
        <taxon>Fabaceae</taxon>
        <taxon>Papilionoideae</taxon>
        <taxon>50 kb inversion clade</taxon>
        <taxon>NPAAA clade</taxon>
        <taxon>Hologalegina</taxon>
        <taxon>IRL clade</taxon>
        <taxon>Trifolieae</taxon>
        <taxon>Medicago</taxon>
    </lineage>
</organism>
<dbReference type="PaxDb" id="3880-AES87051"/>
<keyword evidence="4" id="KW-1185">Reference proteome</keyword>
<accession>G7JSB2</accession>
<dbReference type="EnsemblPlants" id="AES87051">
    <property type="protein sequence ID" value="AES87051"/>
    <property type="gene ID" value="MTR_4g020530"/>
</dbReference>
<accession>A0A0C3WST3</accession>
<reference evidence="2 4" key="1">
    <citation type="journal article" date="2011" name="Nature">
        <title>The Medicago genome provides insight into the evolution of rhizobial symbioses.</title>
        <authorList>
            <person name="Young N.D."/>
            <person name="Debelle F."/>
            <person name="Oldroyd G.E."/>
            <person name="Geurts R."/>
            <person name="Cannon S.B."/>
            <person name="Udvardi M.K."/>
            <person name="Benedito V.A."/>
            <person name="Mayer K.F."/>
            <person name="Gouzy J."/>
            <person name="Schoof H."/>
            <person name="Van de Peer Y."/>
            <person name="Proost S."/>
            <person name="Cook D.R."/>
            <person name="Meyers B.C."/>
            <person name="Spannagl M."/>
            <person name="Cheung F."/>
            <person name="De Mita S."/>
            <person name="Krishnakumar V."/>
            <person name="Gundlach H."/>
            <person name="Zhou S."/>
            <person name="Mudge J."/>
            <person name="Bharti A.K."/>
            <person name="Murray J.D."/>
            <person name="Naoumkina M.A."/>
            <person name="Rosen B."/>
            <person name="Silverstein K.A."/>
            <person name="Tang H."/>
            <person name="Rombauts S."/>
            <person name="Zhao P.X."/>
            <person name="Zhou P."/>
            <person name="Barbe V."/>
            <person name="Bardou P."/>
            <person name="Bechner M."/>
            <person name="Bellec A."/>
            <person name="Berger A."/>
            <person name="Berges H."/>
            <person name="Bidwell S."/>
            <person name="Bisseling T."/>
            <person name="Choisne N."/>
            <person name="Couloux A."/>
            <person name="Denny R."/>
            <person name="Deshpande S."/>
            <person name="Dai X."/>
            <person name="Doyle J.J."/>
            <person name="Dudez A.M."/>
            <person name="Farmer A.D."/>
            <person name="Fouteau S."/>
            <person name="Franken C."/>
            <person name="Gibelin C."/>
            <person name="Gish J."/>
            <person name="Goldstein S."/>
            <person name="Gonzalez A.J."/>
            <person name="Green P.J."/>
            <person name="Hallab A."/>
            <person name="Hartog M."/>
            <person name="Hua A."/>
            <person name="Humphray S.J."/>
            <person name="Jeong D.H."/>
            <person name="Jing Y."/>
            <person name="Jocker A."/>
            <person name="Kenton S.M."/>
            <person name="Kim D.J."/>
            <person name="Klee K."/>
            <person name="Lai H."/>
            <person name="Lang C."/>
            <person name="Lin S."/>
            <person name="Macmil S.L."/>
            <person name="Magdelenat G."/>
            <person name="Matthews L."/>
            <person name="McCorrison J."/>
            <person name="Monaghan E.L."/>
            <person name="Mun J.H."/>
            <person name="Najar F.Z."/>
            <person name="Nicholson C."/>
            <person name="Noirot C."/>
            <person name="O'Bleness M."/>
            <person name="Paule C.R."/>
            <person name="Poulain J."/>
            <person name="Prion F."/>
            <person name="Qin B."/>
            <person name="Qu C."/>
            <person name="Retzel E.F."/>
            <person name="Riddle C."/>
            <person name="Sallet E."/>
            <person name="Samain S."/>
            <person name="Samson N."/>
            <person name="Sanders I."/>
            <person name="Saurat O."/>
            <person name="Scarpelli C."/>
            <person name="Schiex T."/>
            <person name="Segurens B."/>
            <person name="Severin A.J."/>
            <person name="Sherrier D.J."/>
            <person name="Shi R."/>
            <person name="Sims S."/>
            <person name="Singer S.R."/>
            <person name="Sinharoy S."/>
            <person name="Sterck L."/>
            <person name="Viollet A."/>
            <person name="Wang B.B."/>
            <person name="Wang K."/>
            <person name="Wang M."/>
            <person name="Wang X."/>
            <person name="Warfsmann J."/>
            <person name="Weissenbach J."/>
            <person name="White D.D."/>
            <person name="White J.D."/>
            <person name="Wiley G.B."/>
            <person name="Wincker P."/>
            <person name="Xing Y."/>
            <person name="Yang L."/>
            <person name="Yao Z."/>
            <person name="Ying F."/>
            <person name="Zhai J."/>
            <person name="Zhou L."/>
            <person name="Zuber A."/>
            <person name="Denarie J."/>
            <person name="Dixon R.A."/>
            <person name="May G.D."/>
            <person name="Schwartz D.C."/>
            <person name="Rogers J."/>
            <person name="Quetier F."/>
            <person name="Town C.D."/>
            <person name="Roe B.A."/>
        </authorList>
    </citation>
    <scope>NUCLEOTIDE SEQUENCE [LARGE SCALE GENOMIC DNA]</scope>
    <source>
        <strain evidence="2">A17</strain>
        <strain evidence="3 4">cv. Jemalong A17</strain>
    </source>
</reference>
<dbReference type="AlphaFoldDB" id="G7JSB2"/>